<keyword evidence="3" id="KW-1185">Reference proteome</keyword>
<gene>
    <name evidence="1" type="ORF">M513_11372</name>
    <name evidence="2" type="ORF">M514_11372</name>
</gene>
<organism evidence="2">
    <name type="scientific">Trichuris suis</name>
    <name type="common">pig whipworm</name>
    <dbReference type="NCBI Taxonomy" id="68888"/>
    <lineage>
        <taxon>Eukaryota</taxon>
        <taxon>Metazoa</taxon>
        <taxon>Ecdysozoa</taxon>
        <taxon>Nematoda</taxon>
        <taxon>Enoplea</taxon>
        <taxon>Dorylaimia</taxon>
        <taxon>Trichinellida</taxon>
        <taxon>Trichuridae</taxon>
        <taxon>Trichuris</taxon>
    </lineage>
</organism>
<sequence length="72" mass="8156">MICELGLTSPLNLSYFNGFCHSLLENANGHGEGPAEYWTCYFVDTIELEREEWIIDVAMLLTARGGDSKRQE</sequence>
<dbReference type="AlphaFoldDB" id="A0A085NDF0"/>
<proteinExistence type="predicted"/>
<accession>A0A085NDF0</accession>
<protein>
    <submittedName>
        <fullName evidence="2">Uncharacterized protein</fullName>
    </submittedName>
</protein>
<evidence type="ECO:0000313" key="3">
    <source>
        <dbReference type="Proteomes" id="UP000030764"/>
    </source>
</evidence>
<name>A0A085NDF0_9BILA</name>
<evidence type="ECO:0000313" key="2">
    <source>
        <dbReference type="EMBL" id="KFD67496.1"/>
    </source>
</evidence>
<reference evidence="2 3" key="1">
    <citation type="journal article" date="2014" name="Nat. Genet.">
        <title>Genome and transcriptome of the porcine whipworm Trichuris suis.</title>
        <authorList>
            <person name="Jex A.R."/>
            <person name="Nejsum P."/>
            <person name="Schwarz E.M."/>
            <person name="Hu L."/>
            <person name="Young N.D."/>
            <person name="Hall R.S."/>
            <person name="Korhonen P.K."/>
            <person name="Liao S."/>
            <person name="Thamsborg S."/>
            <person name="Xia J."/>
            <person name="Xu P."/>
            <person name="Wang S."/>
            <person name="Scheerlinck J.P."/>
            <person name="Hofmann A."/>
            <person name="Sternberg P.W."/>
            <person name="Wang J."/>
            <person name="Gasser R.B."/>
        </authorList>
    </citation>
    <scope>NUCLEOTIDE SEQUENCE [LARGE SCALE GENOMIC DNA]</scope>
    <source>
        <strain evidence="2">DCEP-RM93F</strain>
        <strain evidence="1">DCEP-RM93M</strain>
    </source>
</reference>
<dbReference type="EMBL" id="KL367514">
    <property type="protein sequence ID" value="KFD67496.1"/>
    <property type="molecule type" value="Genomic_DNA"/>
</dbReference>
<evidence type="ECO:0000313" key="1">
    <source>
        <dbReference type="EMBL" id="KFD47760.1"/>
    </source>
</evidence>
<dbReference type="EMBL" id="KL363315">
    <property type="protein sequence ID" value="KFD47760.1"/>
    <property type="molecule type" value="Genomic_DNA"/>
</dbReference>
<dbReference type="Proteomes" id="UP000030758">
    <property type="component" value="Unassembled WGS sequence"/>
</dbReference>
<dbReference type="Proteomes" id="UP000030764">
    <property type="component" value="Unassembled WGS sequence"/>
</dbReference>